<feature type="region of interest" description="Disordered" evidence="1">
    <location>
        <begin position="272"/>
        <end position="426"/>
    </location>
</feature>
<sequence length="470" mass="52354">MDNRRVFKSYKDRVRKSVQPYEVPKTNILGKVKRLLSPSVYWNKVEGRAGKRDVSHGESKEKDTSVAGGIRGSQSVLHSFSRENTEDVTDSNQILASFFKDKGDKPLSEVEYEGVMSLISKTRSNMNTPNNTLPLKDVNRTVDSSFLGRNNTSMNQSILSRSFAPPSNQHVLKNTAANSSFASSDYKPAYHTFHEGSTTRRIPSIKRVYHFSGLPSPYRTRIRAPSFSDSKRSKLSTSQSTAKEAAPEKPLSNAANSLLSILDSDLQEKTETQKPNIQNFTNPYADNFTAKKQRKAVSSTQDRQKRENKPLTANDIDKTISYFGKDNQEELSSAPKDSAPAPKAEDDTLTKDQKPKSSEKAPSSETNVFSSMPKDTNTKPSTVAQVPSSNVFDFKPKDQSKHNDFLASSNSGSLFSGTNSNNKSSFNTNTLFKPEVKKDEFTFPEVHPVTTSLNHESVHKYESLFDFGKV</sequence>
<evidence type="ECO:0000313" key="4">
    <source>
        <dbReference type="Proteomes" id="UP000005222"/>
    </source>
</evidence>
<feature type="region of interest" description="Disordered" evidence="1">
    <location>
        <begin position="47"/>
        <end position="66"/>
    </location>
</feature>
<dbReference type="InParanoid" id="G8YI39"/>
<dbReference type="eggNOG" id="ENOG502RZ4Z">
    <property type="taxonomic scope" value="Eukaryota"/>
</dbReference>
<reference evidence="4" key="2">
    <citation type="journal article" date="2012" name="G3 (Bethesda)">
        <title>Pichia sorbitophila, an interspecies yeast hybrid reveals early steps of genome resolution following polyploidization.</title>
        <authorList>
            <person name="Leh Louis V."/>
            <person name="Despons L."/>
            <person name="Friedrich A."/>
            <person name="Martin T."/>
            <person name="Durrens P."/>
            <person name="Casaregola S."/>
            <person name="Neuveglise C."/>
            <person name="Fairhead C."/>
            <person name="Marck C."/>
            <person name="Cruz J.A."/>
            <person name="Straub M.L."/>
            <person name="Kugler V."/>
            <person name="Sacerdot C."/>
            <person name="Uzunov Z."/>
            <person name="Thierry A."/>
            <person name="Weiss S."/>
            <person name="Bleykasten C."/>
            <person name="De Montigny J."/>
            <person name="Jacques N."/>
            <person name="Jung P."/>
            <person name="Lemaire M."/>
            <person name="Mallet S."/>
            <person name="Morel G."/>
            <person name="Richard G.F."/>
            <person name="Sarkar A."/>
            <person name="Savel G."/>
            <person name="Schacherer J."/>
            <person name="Seret M.L."/>
            <person name="Talla E."/>
            <person name="Samson G."/>
            <person name="Jubin C."/>
            <person name="Poulain J."/>
            <person name="Vacherie B."/>
            <person name="Barbe V."/>
            <person name="Pelletier E."/>
            <person name="Sherman D.J."/>
            <person name="Westhof E."/>
            <person name="Weissenbach J."/>
            <person name="Baret P.V."/>
            <person name="Wincker P."/>
            <person name="Gaillardin C."/>
            <person name="Dujon B."/>
            <person name="Souciet J.L."/>
        </authorList>
    </citation>
    <scope>NUCLEOTIDE SEQUENCE [LARGE SCALE GENOMIC DNA]</scope>
    <source>
        <strain evidence="4">ATCC MYA-4447 / BCRC 22081 / CBS 7064 / NBRC 10061 / NRRL Y-12695</strain>
    </source>
</reference>
<dbReference type="GO" id="GO:0034398">
    <property type="term" value="P:telomere tethering at nuclear periphery"/>
    <property type="evidence" value="ECO:0007669"/>
    <property type="project" value="TreeGrafter"/>
</dbReference>
<accession>G8YI39</accession>
<feature type="compositionally biased region" description="Polar residues" evidence="1">
    <location>
        <begin position="273"/>
        <end position="284"/>
    </location>
</feature>
<dbReference type="STRING" id="559304.G8YI39"/>
<dbReference type="GO" id="GO:0031990">
    <property type="term" value="P:mRNA export from nucleus in response to heat stress"/>
    <property type="evidence" value="ECO:0007669"/>
    <property type="project" value="TreeGrafter"/>
</dbReference>
<dbReference type="GO" id="GO:0008298">
    <property type="term" value="P:intracellular mRNA localization"/>
    <property type="evidence" value="ECO:0007669"/>
    <property type="project" value="TreeGrafter"/>
</dbReference>
<feature type="compositionally biased region" description="Basic and acidic residues" evidence="1">
    <location>
        <begin position="47"/>
        <end position="64"/>
    </location>
</feature>
<dbReference type="HOGENOM" id="CLU_022609_0_0_1"/>
<dbReference type="GO" id="GO:0006607">
    <property type="term" value="P:NLS-bearing protein import into nucleus"/>
    <property type="evidence" value="ECO:0007669"/>
    <property type="project" value="TreeGrafter"/>
</dbReference>
<dbReference type="Proteomes" id="UP000005222">
    <property type="component" value="Chromosome G"/>
</dbReference>
<dbReference type="GO" id="GO:0044615">
    <property type="term" value="C:nuclear pore nuclear basket"/>
    <property type="evidence" value="ECO:0007669"/>
    <property type="project" value="InterPro"/>
</dbReference>
<reference evidence="3" key="1">
    <citation type="submission" date="2011-10" db="EMBL/GenBank/DDBJ databases">
        <authorList>
            <person name="Genoscope - CEA"/>
        </authorList>
    </citation>
    <scope>NUCLEOTIDE SEQUENCE</scope>
</reference>
<name>G8YI39_PICSO</name>
<gene>
    <name evidence="3" type="primary">Piso0_003440</name>
    <name evidence="2" type="ORF">GNLVRS01_PISO0G12370g</name>
    <name evidence="3" type="ORF">GNLVRS01_PISO0H12371g</name>
</gene>
<keyword evidence="4" id="KW-1185">Reference proteome</keyword>
<evidence type="ECO:0000256" key="1">
    <source>
        <dbReference type="SAM" id="MobiDB-lite"/>
    </source>
</evidence>
<dbReference type="EMBL" id="FO082052">
    <property type="protein sequence ID" value="CCE81091.1"/>
    <property type="molecule type" value="Genomic_DNA"/>
</dbReference>
<evidence type="ECO:0000313" key="2">
    <source>
        <dbReference type="EMBL" id="CCE80326.1"/>
    </source>
</evidence>
<dbReference type="FunCoup" id="G8YI39">
    <property type="interactions" value="468"/>
</dbReference>
<feature type="compositionally biased region" description="Basic and acidic residues" evidence="1">
    <location>
        <begin position="343"/>
        <end position="359"/>
    </location>
</feature>
<feature type="compositionally biased region" description="Low complexity" evidence="1">
    <location>
        <begin position="415"/>
        <end position="426"/>
    </location>
</feature>
<dbReference type="OrthoDB" id="5370852at2759"/>
<feature type="compositionally biased region" description="Polar residues" evidence="1">
    <location>
        <begin position="366"/>
        <end position="391"/>
    </location>
</feature>
<dbReference type="GO" id="GO:0017056">
    <property type="term" value="F:structural constituent of nuclear pore"/>
    <property type="evidence" value="ECO:0007669"/>
    <property type="project" value="InterPro"/>
</dbReference>
<protein>
    <submittedName>
        <fullName evidence="3">Piso0_003440 protein</fullName>
    </submittedName>
</protein>
<dbReference type="Proteomes" id="UP000005222">
    <property type="component" value="Chromosome H"/>
</dbReference>
<feature type="compositionally biased region" description="Basic and acidic residues" evidence="1">
    <location>
        <begin position="394"/>
        <end position="404"/>
    </location>
</feature>
<dbReference type="InterPro" id="IPR034432">
    <property type="entry name" value="Nup60"/>
</dbReference>
<proteinExistence type="predicted"/>
<dbReference type="PANTHER" id="PTHR28284">
    <property type="entry name" value="NUCLEOPORIN NUP60"/>
    <property type="match status" value="1"/>
</dbReference>
<organism evidence="3 4">
    <name type="scientific">Pichia sorbitophila (strain ATCC MYA-4447 / BCRC 22081 / CBS 7064 / NBRC 10061 / NRRL Y-12695)</name>
    <name type="common">Hybrid yeast</name>
    <dbReference type="NCBI Taxonomy" id="559304"/>
    <lineage>
        <taxon>Eukaryota</taxon>
        <taxon>Fungi</taxon>
        <taxon>Dikarya</taxon>
        <taxon>Ascomycota</taxon>
        <taxon>Saccharomycotina</taxon>
        <taxon>Pichiomycetes</taxon>
        <taxon>Debaryomycetaceae</taxon>
        <taxon>Millerozyma</taxon>
    </lineage>
</organism>
<feature type="region of interest" description="Disordered" evidence="1">
    <location>
        <begin position="220"/>
        <end position="253"/>
    </location>
</feature>
<feature type="compositionally biased region" description="Low complexity" evidence="1">
    <location>
        <begin position="332"/>
        <end position="342"/>
    </location>
</feature>
<dbReference type="AlphaFoldDB" id="G8YI39"/>
<dbReference type="PANTHER" id="PTHR28284:SF1">
    <property type="entry name" value="NUCLEOPORIN NUP60"/>
    <property type="match status" value="1"/>
</dbReference>
<dbReference type="OMA" id="NDNEGKH"/>
<evidence type="ECO:0000313" key="3">
    <source>
        <dbReference type="EMBL" id="CCE81091.1"/>
    </source>
</evidence>
<dbReference type="EMBL" id="FO082053">
    <property type="protein sequence ID" value="CCE80326.1"/>
    <property type="molecule type" value="Genomic_DNA"/>
</dbReference>
<dbReference type="GO" id="GO:0016973">
    <property type="term" value="P:poly(A)+ mRNA export from nucleus"/>
    <property type="evidence" value="ECO:0007669"/>
    <property type="project" value="TreeGrafter"/>
</dbReference>